<dbReference type="SMART" id="SM00028">
    <property type="entry name" value="TPR"/>
    <property type="match status" value="2"/>
</dbReference>
<dbReference type="Pfam" id="PF07719">
    <property type="entry name" value="TPR_2"/>
    <property type="match status" value="1"/>
</dbReference>
<evidence type="ECO:0000256" key="2">
    <source>
        <dbReference type="ARBA" id="ARBA00022803"/>
    </source>
</evidence>
<dbReference type="EMBL" id="CAJNOQ010015199">
    <property type="protein sequence ID" value="CAF1357200.1"/>
    <property type="molecule type" value="Genomic_DNA"/>
</dbReference>
<dbReference type="OrthoDB" id="626167at2759"/>
<feature type="repeat" description="TPR" evidence="3">
    <location>
        <begin position="75"/>
        <end position="108"/>
    </location>
</feature>
<organism evidence="4 6">
    <name type="scientific">Didymodactylos carnosus</name>
    <dbReference type="NCBI Taxonomy" id="1234261"/>
    <lineage>
        <taxon>Eukaryota</taxon>
        <taxon>Metazoa</taxon>
        <taxon>Spiralia</taxon>
        <taxon>Gnathifera</taxon>
        <taxon>Rotifera</taxon>
        <taxon>Eurotatoria</taxon>
        <taxon>Bdelloidea</taxon>
        <taxon>Philodinida</taxon>
        <taxon>Philodinidae</taxon>
        <taxon>Didymodactylos</taxon>
    </lineage>
</organism>
<dbReference type="InterPro" id="IPR019734">
    <property type="entry name" value="TPR_rpt"/>
</dbReference>
<reference evidence="4" key="1">
    <citation type="submission" date="2021-02" db="EMBL/GenBank/DDBJ databases">
        <authorList>
            <person name="Nowell W R."/>
        </authorList>
    </citation>
    <scope>NUCLEOTIDE SEQUENCE</scope>
</reference>
<accession>A0A815HQP9</accession>
<protein>
    <submittedName>
        <fullName evidence="4">Uncharacterized protein</fullName>
    </submittedName>
</protein>
<dbReference type="InterPro" id="IPR011990">
    <property type="entry name" value="TPR-like_helical_dom_sf"/>
</dbReference>
<proteinExistence type="predicted"/>
<evidence type="ECO:0000256" key="1">
    <source>
        <dbReference type="ARBA" id="ARBA00022737"/>
    </source>
</evidence>
<feature type="repeat" description="TPR" evidence="3">
    <location>
        <begin position="36"/>
        <end position="69"/>
    </location>
</feature>
<evidence type="ECO:0000313" key="5">
    <source>
        <dbReference type="EMBL" id="CAF4231885.1"/>
    </source>
</evidence>
<dbReference type="Pfam" id="PF13181">
    <property type="entry name" value="TPR_8"/>
    <property type="match status" value="1"/>
</dbReference>
<dbReference type="EMBL" id="CAJOBC010067629">
    <property type="protein sequence ID" value="CAF4231885.1"/>
    <property type="molecule type" value="Genomic_DNA"/>
</dbReference>
<dbReference type="AlphaFoldDB" id="A0A815HQP9"/>
<gene>
    <name evidence="4" type="ORF">GPM918_LOCUS31198</name>
    <name evidence="5" type="ORF">SRO942_LOCUS31833</name>
</gene>
<dbReference type="PROSITE" id="PS50005">
    <property type="entry name" value="TPR"/>
    <property type="match status" value="2"/>
</dbReference>
<keyword evidence="1" id="KW-0677">Repeat</keyword>
<dbReference type="Proteomes" id="UP000663829">
    <property type="component" value="Unassembled WGS sequence"/>
</dbReference>
<comment type="caution">
    <text evidence="4">The sequence shown here is derived from an EMBL/GenBank/DDBJ whole genome shotgun (WGS) entry which is preliminary data.</text>
</comment>
<dbReference type="Proteomes" id="UP000681722">
    <property type="component" value="Unassembled WGS sequence"/>
</dbReference>
<dbReference type="SUPFAM" id="SSF48452">
    <property type="entry name" value="TPR-like"/>
    <property type="match status" value="1"/>
</dbReference>
<name>A0A815HQP9_9BILA</name>
<evidence type="ECO:0000313" key="4">
    <source>
        <dbReference type="EMBL" id="CAF1357200.1"/>
    </source>
</evidence>
<evidence type="ECO:0000256" key="3">
    <source>
        <dbReference type="PROSITE-ProRule" id="PRU00339"/>
    </source>
</evidence>
<keyword evidence="2 3" id="KW-0802">TPR repeat</keyword>
<keyword evidence="6" id="KW-1185">Reference proteome</keyword>
<sequence length="168" mass="20028">MCCFKLAVEYLTKAVSLLSNEKIHENMKLNDKIYIFQLYFALGSSYYKLNEYDLCILYYRKALVLNLVYNRSVFTLIYKEIGFSFWNKYEFDLAIEYYNKILELEQQQILPNRILIAHFKYLMNICFTLKEAYDLSVLYNIEKDEIKLDDKVKIGNVLIIQSSIANLI</sequence>
<evidence type="ECO:0000313" key="6">
    <source>
        <dbReference type="Proteomes" id="UP000663829"/>
    </source>
</evidence>
<dbReference type="Gene3D" id="1.25.40.10">
    <property type="entry name" value="Tetratricopeptide repeat domain"/>
    <property type="match status" value="1"/>
</dbReference>
<dbReference type="InterPro" id="IPR013105">
    <property type="entry name" value="TPR_2"/>
</dbReference>